<dbReference type="EMBL" id="LS483487">
    <property type="protein sequence ID" value="SQJ08944.1"/>
    <property type="molecule type" value="Genomic_DNA"/>
</dbReference>
<protein>
    <recommendedName>
        <fullName evidence="3">Helix-turn-helix domain-containing protein</fullName>
    </recommendedName>
</protein>
<dbReference type="AlphaFoldDB" id="A0AAX2JEJ3"/>
<reference evidence="1 2" key="1">
    <citation type="submission" date="2018-06" db="EMBL/GenBank/DDBJ databases">
        <authorList>
            <consortium name="Pathogen Informatics"/>
            <person name="Doyle S."/>
        </authorList>
    </citation>
    <scope>NUCLEOTIDE SEQUENCE [LARGE SCALE GENOMIC DNA]</scope>
    <source>
        <strain evidence="1 2">NCTC12112</strain>
    </source>
</reference>
<dbReference type="SUPFAM" id="SSF46689">
    <property type="entry name" value="Homeodomain-like"/>
    <property type="match status" value="1"/>
</dbReference>
<name>A0AAX2JEJ3_9FUSO</name>
<dbReference type="KEGG" id="ful:C4N20_01965"/>
<dbReference type="Proteomes" id="UP000249008">
    <property type="component" value="Chromosome 1"/>
</dbReference>
<gene>
    <name evidence="1" type="ORF">NCTC12112_02272</name>
</gene>
<dbReference type="Gene3D" id="1.10.10.60">
    <property type="entry name" value="Homeodomain-like"/>
    <property type="match status" value="1"/>
</dbReference>
<proteinExistence type="predicted"/>
<evidence type="ECO:0000313" key="1">
    <source>
        <dbReference type="EMBL" id="SQJ08944.1"/>
    </source>
</evidence>
<dbReference type="RefSeq" id="WP_005981411.1">
    <property type="nucleotide sequence ID" value="NZ_CABKNW010000005.1"/>
</dbReference>
<sequence length="147" mass="16863">MELTLEQRKVKKLYIEGKTAKQIAKETGINISNIYRWIKDPKMEFKKSKELAEFTTDDMVEMIDESHKKLLIEVLSDPNKLLDSKTADSLCKVINILEKMSAKSTREKAGLLEGDTDKSWGVLLIDDIEHKYLVEEGEKETIKSDNS</sequence>
<evidence type="ECO:0008006" key="3">
    <source>
        <dbReference type="Google" id="ProtNLM"/>
    </source>
</evidence>
<dbReference type="GeneID" id="78453556"/>
<organism evidence="1 2">
    <name type="scientific">Fusobacterium ulcerans</name>
    <dbReference type="NCBI Taxonomy" id="861"/>
    <lineage>
        <taxon>Bacteria</taxon>
        <taxon>Fusobacteriati</taxon>
        <taxon>Fusobacteriota</taxon>
        <taxon>Fusobacteriia</taxon>
        <taxon>Fusobacteriales</taxon>
        <taxon>Fusobacteriaceae</taxon>
        <taxon>Fusobacterium</taxon>
    </lineage>
</organism>
<evidence type="ECO:0000313" key="2">
    <source>
        <dbReference type="Proteomes" id="UP000249008"/>
    </source>
</evidence>
<accession>A0AAX2JEJ3</accession>
<dbReference type="InterPro" id="IPR009057">
    <property type="entry name" value="Homeodomain-like_sf"/>
</dbReference>